<protein>
    <recommendedName>
        <fullName evidence="3">2-dehydropantoate 2-reductase</fullName>
        <ecNumber evidence="2">1.1.1.169</ecNumber>
    </recommendedName>
    <alternativeName>
        <fullName evidence="5">Ketopantoate reductase</fullName>
    </alternativeName>
</protein>
<organism evidence="10 11">
    <name type="scientific">Sphaerotilus sulfidivorans</name>
    <dbReference type="NCBI Taxonomy" id="639200"/>
    <lineage>
        <taxon>Bacteria</taxon>
        <taxon>Pseudomonadati</taxon>
        <taxon>Pseudomonadota</taxon>
        <taxon>Betaproteobacteria</taxon>
        <taxon>Burkholderiales</taxon>
        <taxon>Sphaerotilaceae</taxon>
        <taxon>Sphaerotilus</taxon>
    </lineage>
</organism>
<reference evidence="9 12" key="2">
    <citation type="submission" date="2024-06" db="EMBL/GenBank/DDBJ databases">
        <title>Genomic Encyclopedia of Type Strains, Phase IV (KMG-IV): sequencing the most valuable type-strain genomes for metagenomic binning, comparative biology and taxonomic classification.</title>
        <authorList>
            <person name="Goeker M."/>
        </authorList>
    </citation>
    <scope>NUCLEOTIDE SEQUENCE [LARGE SCALE GENOMIC DNA]</scope>
    <source>
        <strain evidence="9 12">D-501</strain>
    </source>
</reference>
<geneLocation type="plasmid" evidence="10">
    <name>pSna507_unt10</name>
</geneLocation>
<dbReference type="InterPro" id="IPR051402">
    <property type="entry name" value="KPR-Related"/>
</dbReference>
<dbReference type="InterPro" id="IPR013752">
    <property type="entry name" value="KPA_reductase"/>
</dbReference>
<dbReference type="SUPFAM" id="SSF48179">
    <property type="entry name" value="6-phosphogluconate dehydrogenase C-terminal domain-like"/>
    <property type="match status" value="1"/>
</dbReference>
<dbReference type="KEGG" id="snn:EWH46_18935"/>
<dbReference type="UniPathway" id="UPA00028">
    <property type="reaction ID" value="UER00004"/>
</dbReference>
<dbReference type="SUPFAM" id="SSF51735">
    <property type="entry name" value="NAD(P)-binding Rossmann-fold domains"/>
    <property type="match status" value="1"/>
</dbReference>
<sequence>MNLSSLKTCIVGAGAIGGFLGARLAVSGVPTSALARGATLEALRTHGWHLDSTDASLRTQAPVAIASDRADVLGVHDLVILAVKAQALPALAPQLTPLIGPDTVVLTMMNGVPWWFCADQPQVPGGRLESVDPGGAIAQALPQGQVLGGVVHASAATSEPGRVQHRMGRGLIVGEPAGGTSARAEAVGALLHQAGFDTTVSSTLRRELWYKLWGNLTMNPVSAVTGATIDQVLADPLVREFCSRAMREAALIGERIGCPIDQGPEERHAVTARLGAFRTSMLQDVEAGRPIELDAIVGAVREIGGHVGVATPAIDALLGLTRLFARQRGLYPAQG</sequence>
<dbReference type="Gene3D" id="3.40.50.720">
    <property type="entry name" value="NAD(P)-binding Rossmann-like Domain"/>
    <property type="match status" value="1"/>
</dbReference>
<feature type="domain" description="Ketopantoate reductase C-terminal" evidence="8">
    <location>
        <begin position="204"/>
        <end position="322"/>
    </location>
</feature>
<evidence type="ECO:0000256" key="3">
    <source>
        <dbReference type="ARBA" id="ARBA00019465"/>
    </source>
</evidence>
<keyword evidence="12" id="KW-1185">Reference proteome</keyword>
<reference evidence="10 11" key="1">
    <citation type="submission" date="2019-02" db="EMBL/GenBank/DDBJ databases">
        <title>Complete Genome Sequence and Methylome Analysis of Sphaerotilus natans subsp. sulfidivorans D-507.</title>
        <authorList>
            <person name="Fomenkov A."/>
            <person name="Gridneva E."/>
            <person name="Smolyakov D."/>
            <person name="Dubinina G."/>
            <person name="Vincze T."/>
            <person name="Grabovich M."/>
            <person name="Roberts R.J."/>
        </authorList>
    </citation>
    <scope>NUCLEOTIDE SEQUENCE [LARGE SCALE GENOMIC DNA]</scope>
    <source>
        <strain evidence="10 11">D-507</strain>
        <plasmid evidence="11">psna507_unt10</plasmid>
        <plasmid evidence="10">pSna507_unt10</plasmid>
    </source>
</reference>
<feature type="domain" description="Ketopantoate reductase N-terminal" evidence="7">
    <location>
        <begin position="9"/>
        <end position="175"/>
    </location>
</feature>
<evidence type="ECO:0000313" key="12">
    <source>
        <dbReference type="Proteomes" id="UP001549111"/>
    </source>
</evidence>
<dbReference type="InterPro" id="IPR008927">
    <property type="entry name" value="6-PGluconate_DH-like_C_sf"/>
</dbReference>
<comment type="pathway">
    <text evidence="1">Cofactor biosynthesis; (R)-pantothenate biosynthesis; (R)-pantoate from 3-methyl-2-oxobutanoate: step 2/2.</text>
</comment>
<dbReference type="Pfam" id="PF02558">
    <property type="entry name" value="ApbA"/>
    <property type="match status" value="1"/>
</dbReference>
<accession>A0A5C1Q7R7</accession>
<dbReference type="EC" id="1.1.1.169" evidence="2"/>
<evidence type="ECO:0000256" key="1">
    <source>
        <dbReference type="ARBA" id="ARBA00004994"/>
    </source>
</evidence>
<dbReference type="EMBL" id="CP035710">
    <property type="protein sequence ID" value="QEN02936.1"/>
    <property type="molecule type" value="Genomic_DNA"/>
</dbReference>
<dbReference type="Proteomes" id="UP001549111">
    <property type="component" value="Unassembled WGS sequence"/>
</dbReference>
<evidence type="ECO:0000313" key="11">
    <source>
        <dbReference type="Proteomes" id="UP000323522"/>
    </source>
</evidence>
<keyword evidence="9" id="KW-0560">Oxidoreductase</keyword>
<dbReference type="EMBL" id="JBEPLS010000007">
    <property type="protein sequence ID" value="MET3604493.1"/>
    <property type="molecule type" value="Genomic_DNA"/>
</dbReference>
<dbReference type="PANTHER" id="PTHR21708:SF45">
    <property type="entry name" value="2-DEHYDROPANTOATE 2-REDUCTASE"/>
    <property type="match status" value="1"/>
</dbReference>
<evidence type="ECO:0000259" key="8">
    <source>
        <dbReference type="Pfam" id="PF08546"/>
    </source>
</evidence>
<comment type="catalytic activity">
    <reaction evidence="6">
        <text>(R)-pantoate + NADP(+) = 2-dehydropantoate + NADPH + H(+)</text>
        <dbReference type="Rhea" id="RHEA:16233"/>
        <dbReference type="ChEBI" id="CHEBI:11561"/>
        <dbReference type="ChEBI" id="CHEBI:15378"/>
        <dbReference type="ChEBI" id="CHEBI:15980"/>
        <dbReference type="ChEBI" id="CHEBI:57783"/>
        <dbReference type="ChEBI" id="CHEBI:58349"/>
        <dbReference type="EC" id="1.1.1.169"/>
    </reaction>
</comment>
<dbReference type="AlphaFoldDB" id="A0A5C1Q7R7"/>
<evidence type="ECO:0000256" key="4">
    <source>
        <dbReference type="ARBA" id="ARBA00022655"/>
    </source>
</evidence>
<evidence type="ECO:0000256" key="6">
    <source>
        <dbReference type="ARBA" id="ARBA00048793"/>
    </source>
</evidence>
<dbReference type="Pfam" id="PF08546">
    <property type="entry name" value="ApbA_C"/>
    <property type="match status" value="1"/>
</dbReference>
<dbReference type="GO" id="GO:0015940">
    <property type="term" value="P:pantothenate biosynthetic process"/>
    <property type="evidence" value="ECO:0007669"/>
    <property type="project" value="UniProtKB-UniPathway"/>
</dbReference>
<evidence type="ECO:0000313" key="10">
    <source>
        <dbReference type="EMBL" id="QEN02936.1"/>
    </source>
</evidence>
<keyword evidence="10" id="KW-0614">Plasmid</keyword>
<dbReference type="PANTHER" id="PTHR21708">
    <property type="entry name" value="PROBABLE 2-DEHYDROPANTOATE 2-REDUCTASE"/>
    <property type="match status" value="1"/>
</dbReference>
<dbReference type="NCBIfam" id="NF005089">
    <property type="entry name" value="PRK06522.1-4"/>
    <property type="match status" value="1"/>
</dbReference>
<dbReference type="OrthoDB" id="9796561at2"/>
<dbReference type="GO" id="GO:0008677">
    <property type="term" value="F:2-dehydropantoate 2-reductase activity"/>
    <property type="evidence" value="ECO:0007669"/>
    <property type="project" value="UniProtKB-EC"/>
</dbReference>
<dbReference type="FunFam" id="1.10.1040.10:FF:000017">
    <property type="entry name" value="2-dehydropantoate 2-reductase"/>
    <property type="match status" value="1"/>
</dbReference>
<gene>
    <name evidence="9" type="ORF">ABIC99_002309</name>
    <name evidence="10" type="ORF">EWH46_18935</name>
</gene>
<evidence type="ECO:0000313" key="9">
    <source>
        <dbReference type="EMBL" id="MET3604493.1"/>
    </source>
</evidence>
<dbReference type="InterPro" id="IPR036291">
    <property type="entry name" value="NAD(P)-bd_dom_sf"/>
</dbReference>
<dbReference type="GO" id="GO:0005737">
    <property type="term" value="C:cytoplasm"/>
    <property type="evidence" value="ECO:0007669"/>
    <property type="project" value="TreeGrafter"/>
</dbReference>
<evidence type="ECO:0000259" key="7">
    <source>
        <dbReference type="Pfam" id="PF02558"/>
    </source>
</evidence>
<evidence type="ECO:0000256" key="5">
    <source>
        <dbReference type="ARBA" id="ARBA00032024"/>
    </source>
</evidence>
<dbReference type="InterPro" id="IPR013328">
    <property type="entry name" value="6PGD_dom2"/>
</dbReference>
<geneLocation type="plasmid" evidence="11">
    <name>psna507_unt10</name>
</geneLocation>
<name>A0A5C1Q7R7_9BURK</name>
<dbReference type="Gene3D" id="1.10.1040.10">
    <property type="entry name" value="N-(1-d-carboxylethyl)-l-norvaline Dehydrogenase, domain 2"/>
    <property type="match status" value="1"/>
</dbReference>
<dbReference type="InterPro" id="IPR013332">
    <property type="entry name" value="KPR_N"/>
</dbReference>
<keyword evidence="4" id="KW-0566">Pantothenate biosynthesis</keyword>
<evidence type="ECO:0000256" key="2">
    <source>
        <dbReference type="ARBA" id="ARBA00013014"/>
    </source>
</evidence>
<dbReference type="RefSeq" id="WP_149505557.1">
    <property type="nucleotide sequence ID" value="NZ_CP035710.1"/>
</dbReference>
<proteinExistence type="predicted"/>
<dbReference type="Proteomes" id="UP000323522">
    <property type="component" value="Plasmid pSna507_unt10"/>
</dbReference>